<keyword evidence="3 7" id="KW-0812">Transmembrane</keyword>
<dbReference type="AlphaFoldDB" id="A0A8J3RMZ4"/>
<dbReference type="GO" id="GO:0005886">
    <property type="term" value="C:plasma membrane"/>
    <property type="evidence" value="ECO:0007669"/>
    <property type="project" value="UniProtKB-SubCell"/>
</dbReference>
<feature type="transmembrane region" description="Helical" evidence="7">
    <location>
        <begin position="236"/>
        <end position="255"/>
    </location>
</feature>
<dbReference type="CDD" id="cd06581">
    <property type="entry name" value="TM_PBP1_LivM_like"/>
    <property type="match status" value="1"/>
</dbReference>
<keyword evidence="5 7" id="KW-0472">Membrane</keyword>
<gene>
    <name evidence="8" type="ORF">Plo01_60150</name>
</gene>
<dbReference type="Proteomes" id="UP000616724">
    <property type="component" value="Unassembled WGS sequence"/>
</dbReference>
<dbReference type="InterPro" id="IPR001851">
    <property type="entry name" value="ABC_transp_permease"/>
</dbReference>
<evidence type="ECO:0000256" key="2">
    <source>
        <dbReference type="ARBA" id="ARBA00022475"/>
    </source>
</evidence>
<protein>
    <submittedName>
        <fullName evidence="8">Branched-chain amino acid ABC transporter permease</fullName>
    </submittedName>
</protein>
<reference evidence="8 9" key="1">
    <citation type="submission" date="2021-01" db="EMBL/GenBank/DDBJ databases">
        <title>Whole genome shotgun sequence of Planobispora longispora NBRC 13918.</title>
        <authorList>
            <person name="Komaki H."/>
            <person name="Tamura T."/>
        </authorList>
    </citation>
    <scope>NUCLEOTIDE SEQUENCE [LARGE SCALE GENOMIC DNA]</scope>
    <source>
        <strain evidence="8 9">NBRC 13918</strain>
    </source>
</reference>
<keyword evidence="2" id="KW-1003">Cell membrane</keyword>
<feature type="region of interest" description="Disordered" evidence="6">
    <location>
        <begin position="1"/>
        <end position="46"/>
    </location>
</feature>
<comment type="subcellular location">
    <subcellularLocation>
        <location evidence="1">Cell membrane</location>
        <topology evidence="1">Multi-pass membrane protein</topology>
    </subcellularLocation>
</comment>
<evidence type="ECO:0000256" key="3">
    <source>
        <dbReference type="ARBA" id="ARBA00022692"/>
    </source>
</evidence>
<feature type="transmembrane region" description="Helical" evidence="7">
    <location>
        <begin position="93"/>
        <end position="111"/>
    </location>
</feature>
<feature type="transmembrane region" description="Helical" evidence="7">
    <location>
        <begin position="118"/>
        <end position="138"/>
    </location>
</feature>
<dbReference type="GO" id="GO:0015658">
    <property type="term" value="F:branched-chain amino acid transmembrane transporter activity"/>
    <property type="evidence" value="ECO:0007669"/>
    <property type="project" value="InterPro"/>
</dbReference>
<feature type="compositionally biased region" description="Low complexity" evidence="6">
    <location>
        <begin position="20"/>
        <end position="31"/>
    </location>
</feature>
<feature type="transmembrane region" description="Helical" evidence="7">
    <location>
        <begin position="144"/>
        <end position="173"/>
    </location>
</feature>
<sequence>MTTTRTGPDSEPRGTGGDAGAAEPGAEPAARGARRDRGAPGARRARRPRGRPLLYTSYAQDMALLDTRAKKVWLGVLLGVAVLFSGLPDDLLILLAGAYVAAIGAIGLNIVTGYAGQVSLGHAFFIAIGAYTAAAISGDPGGRVLGFGITSMLVWLPAAGLAAALAGVVVAPLAARLRGLYLAIVTLGLVFLGEHVFKEWDHLTGGPGVGRPAAVPELFGLRFDVDSALGTRAQSLYMLMLVLLAVFAVAARNLARSRIGRAFSAIRDRDIAAEVIGVPLTRYKTLAFAISSFYAGCAGALMYTITGFFDPGSFNLLMSVQFIAMVLIGGVATVSGSIAGALFITLLPRLTQELPALLPFVSADTTQTPNVFQIQVALYGLLIVLFLVFEPRGLFGIWVRVRAYWKSWPFSY</sequence>
<keyword evidence="4 7" id="KW-1133">Transmembrane helix</keyword>
<dbReference type="PANTHER" id="PTHR30482">
    <property type="entry name" value="HIGH-AFFINITY BRANCHED-CHAIN AMINO ACID TRANSPORT SYSTEM PERMEASE"/>
    <property type="match status" value="1"/>
</dbReference>
<name>A0A8J3RMZ4_9ACTN</name>
<evidence type="ECO:0000256" key="1">
    <source>
        <dbReference type="ARBA" id="ARBA00004651"/>
    </source>
</evidence>
<feature type="transmembrane region" description="Helical" evidence="7">
    <location>
        <begin position="72"/>
        <end position="87"/>
    </location>
</feature>
<feature type="transmembrane region" description="Helical" evidence="7">
    <location>
        <begin position="286"/>
        <end position="309"/>
    </location>
</feature>
<evidence type="ECO:0000313" key="9">
    <source>
        <dbReference type="Proteomes" id="UP000616724"/>
    </source>
</evidence>
<feature type="transmembrane region" description="Helical" evidence="7">
    <location>
        <begin position="180"/>
        <end position="197"/>
    </location>
</feature>
<accession>A0A8J3RMZ4</accession>
<evidence type="ECO:0000256" key="4">
    <source>
        <dbReference type="ARBA" id="ARBA00022989"/>
    </source>
</evidence>
<organism evidence="8 9">
    <name type="scientific">Planobispora longispora</name>
    <dbReference type="NCBI Taxonomy" id="28887"/>
    <lineage>
        <taxon>Bacteria</taxon>
        <taxon>Bacillati</taxon>
        <taxon>Actinomycetota</taxon>
        <taxon>Actinomycetes</taxon>
        <taxon>Streptosporangiales</taxon>
        <taxon>Streptosporangiaceae</taxon>
        <taxon>Planobispora</taxon>
    </lineage>
</organism>
<dbReference type="Pfam" id="PF02653">
    <property type="entry name" value="BPD_transp_2"/>
    <property type="match status" value="1"/>
</dbReference>
<feature type="transmembrane region" description="Helical" evidence="7">
    <location>
        <begin position="321"/>
        <end position="347"/>
    </location>
</feature>
<dbReference type="RefSeq" id="WP_203894042.1">
    <property type="nucleotide sequence ID" value="NZ_BOOH01000049.1"/>
</dbReference>
<evidence type="ECO:0000256" key="7">
    <source>
        <dbReference type="SAM" id="Phobius"/>
    </source>
</evidence>
<dbReference type="EMBL" id="BOOH01000049">
    <property type="protein sequence ID" value="GIH79586.1"/>
    <property type="molecule type" value="Genomic_DNA"/>
</dbReference>
<dbReference type="InterPro" id="IPR043428">
    <property type="entry name" value="LivM-like"/>
</dbReference>
<dbReference type="PANTHER" id="PTHR30482:SF5">
    <property type="entry name" value="ABC TRANSPORTER PERMEASE PROTEIN"/>
    <property type="match status" value="1"/>
</dbReference>
<proteinExistence type="predicted"/>
<evidence type="ECO:0000256" key="6">
    <source>
        <dbReference type="SAM" id="MobiDB-lite"/>
    </source>
</evidence>
<keyword evidence="9" id="KW-1185">Reference proteome</keyword>
<feature type="transmembrane region" description="Helical" evidence="7">
    <location>
        <begin position="376"/>
        <end position="399"/>
    </location>
</feature>
<evidence type="ECO:0000256" key="5">
    <source>
        <dbReference type="ARBA" id="ARBA00023136"/>
    </source>
</evidence>
<evidence type="ECO:0000313" key="8">
    <source>
        <dbReference type="EMBL" id="GIH79586.1"/>
    </source>
</evidence>
<comment type="caution">
    <text evidence="8">The sequence shown here is derived from an EMBL/GenBank/DDBJ whole genome shotgun (WGS) entry which is preliminary data.</text>
</comment>